<dbReference type="CDD" id="cd03137">
    <property type="entry name" value="GATase1_AraC_1"/>
    <property type="match status" value="1"/>
</dbReference>
<evidence type="ECO:0000313" key="7">
    <source>
        <dbReference type="Proteomes" id="UP000224974"/>
    </source>
</evidence>
<dbReference type="Gene3D" id="3.40.50.880">
    <property type="match status" value="1"/>
</dbReference>
<dbReference type="GO" id="GO:0003700">
    <property type="term" value="F:DNA-binding transcription factor activity"/>
    <property type="evidence" value="ECO:0007669"/>
    <property type="project" value="InterPro"/>
</dbReference>
<dbReference type="Proteomes" id="UP000224974">
    <property type="component" value="Unassembled WGS sequence"/>
</dbReference>
<dbReference type="Proteomes" id="UP000373449">
    <property type="component" value="Unassembled WGS sequence"/>
</dbReference>
<gene>
    <name evidence="6" type="primary">rob_1</name>
    <name evidence="5" type="ORF">CRN84_02170</name>
    <name evidence="6" type="ORF">NCTC12282_00980</name>
</gene>
<dbReference type="InterPro" id="IPR052158">
    <property type="entry name" value="INH-QAR"/>
</dbReference>
<evidence type="ECO:0000313" key="6">
    <source>
        <dbReference type="EMBL" id="VFS46090.1"/>
    </source>
</evidence>
<dbReference type="PROSITE" id="PS01124">
    <property type="entry name" value="HTH_ARAC_FAMILY_2"/>
    <property type="match status" value="1"/>
</dbReference>
<keyword evidence="2" id="KW-0238">DNA-binding</keyword>
<protein>
    <submittedName>
        <fullName evidence="5">AraC family transcriptional regulator</fullName>
    </submittedName>
    <submittedName>
        <fullName evidence="6">Right origin-binding protein</fullName>
    </submittedName>
</protein>
<dbReference type="PANTHER" id="PTHR43130:SF3">
    <property type="entry name" value="HTH-TYPE TRANSCRIPTIONAL REGULATOR RV1931C"/>
    <property type="match status" value="1"/>
</dbReference>
<dbReference type="PROSITE" id="PS00041">
    <property type="entry name" value="HTH_ARAC_FAMILY_1"/>
    <property type="match status" value="1"/>
</dbReference>
<dbReference type="RefSeq" id="WP_036014999.1">
    <property type="nucleotide sequence ID" value="NZ_BRLG01000015.1"/>
</dbReference>
<proteinExistence type="predicted"/>
<keyword evidence="7" id="KW-1185">Reference proteome</keyword>
<dbReference type="InterPro" id="IPR009057">
    <property type="entry name" value="Homeodomain-like_sf"/>
</dbReference>
<dbReference type="InterPro" id="IPR018060">
    <property type="entry name" value="HTH_AraC"/>
</dbReference>
<keyword evidence="3" id="KW-0804">Transcription</keyword>
<dbReference type="SMART" id="SM00342">
    <property type="entry name" value="HTH_ARAC"/>
    <property type="match status" value="1"/>
</dbReference>
<dbReference type="SUPFAM" id="SSF52317">
    <property type="entry name" value="Class I glutamine amidotransferase-like"/>
    <property type="match status" value="1"/>
</dbReference>
<evidence type="ECO:0000313" key="8">
    <source>
        <dbReference type="Proteomes" id="UP000373449"/>
    </source>
</evidence>
<dbReference type="EMBL" id="CAADJA010000002">
    <property type="protein sequence ID" value="VFS46090.1"/>
    <property type="molecule type" value="Genomic_DNA"/>
</dbReference>
<keyword evidence="1" id="KW-0805">Transcription regulation</keyword>
<reference evidence="5" key="2">
    <citation type="submission" date="2017-09" db="EMBL/GenBank/DDBJ databases">
        <title>FDA dAtabase for Regulatory Grade micrObial Sequences (FDA-ARGOS): Supporting development and validation of Infectious Disease Dx tests.</title>
        <authorList>
            <person name="Minogue T."/>
            <person name="Wolcott M."/>
            <person name="Wasieloski L."/>
            <person name="Aguilar W."/>
            <person name="Moore D."/>
            <person name="Tallon L.J."/>
            <person name="Sadzewicz L."/>
            <person name="Ott S."/>
            <person name="Zhao X."/>
            <person name="Nagaraj S."/>
            <person name="Vavikolanu K."/>
            <person name="Aluvathingal J."/>
            <person name="Nadendla S."/>
            <person name="Sichtig H."/>
        </authorList>
    </citation>
    <scope>NUCLEOTIDE SEQUENCE</scope>
    <source>
        <strain evidence="5">FDAARGOS_387</strain>
    </source>
</reference>
<reference evidence="6 8" key="3">
    <citation type="submission" date="2019-03" db="EMBL/GenBank/DDBJ databases">
        <authorList>
            <consortium name="Pathogen Informatics"/>
        </authorList>
    </citation>
    <scope>NUCLEOTIDE SEQUENCE [LARGE SCALE GENOMIC DNA]</scope>
    <source>
        <strain evidence="6 8">NCTC12282</strain>
    </source>
</reference>
<evidence type="ECO:0000313" key="5">
    <source>
        <dbReference type="EMBL" id="PHI28230.1"/>
    </source>
</evidence>
<accession>A0A2C6BVQ1</accession>
<dbReference type="Pfam" id="PF01965">
    <property type="entry name" value="DJ-1_PfpI"/>
    <property type="match status" value="1"/>
</dbReference>
<evidence type="ECO:0000256" key="1">
    <source>
        <dbReference type="ARBA" id="ARBA00023015"/>
    </source>
</evidence>
<dbReference type="SUPFAM" id="SSF46689">
    <property type="entry name" value="Homeodomain-like"/>
    <property type="match status" value="2"/>
</dbReference>
<dbReference type="EMBL" id="PDDX01000001">
    <property type="protein sequence ID" value="PHI28230.1"/>
    <property type="molecule type" value="Genomic_DNA"/>
</dbReference>
<dbReference type="InterPro" id="IPR029062">
    <property type="entry name" value="Class_I_gatase-like"/>
</dbReference>
<dbReference type="InterPro" id="IPR018062">
    <property type="entry name" value="HTH_AraC-typ_CS"/>
</dbReference>
<dbReference type="PANTHER" id="PTHR43130">
    <property type="entry name" value="ARAC-FAMILY TRANSCRIPTIONAL REGULATOR"/>
    <property type="match status" value="1"/>
</dbReference>
<organism evidence="5 7">
    <name type="scientific">Budvicia aquatica</name>
    <dbReference type="NCBI Taxonomy" id="82979"/>
    <lineage>
        <taxon>Bacteria</taxon>
        <taxon>Pseudomonadati</taxon>
        <taxon>Pseudomonadota</taxon>
        <taxon>Gammaproteobacteria</taxon>
        <taxon>Enterobacterales</taxon>
        <taxon>Budviciaceae</taxon>
        <taxon>Budvicia</taxon>
    </lineage>
</organism>
<dbReference type="InterPro" id="IPR002818">
    <property type="entry name" value="DJ-1/PfpI"/>
</dbReference>
<reference evidence="7" key="1">
    <citation type="submission" date="2017-09" db="EMBL/GenBank/DDBJ databases">
        <title>FDA dAtabase for Regulatory Grade micrObial Sequences (FDA-ARGOS): Supporting development and validation of Infectious Disease Dx tests.</title>
        <authorList>
            <person name="Minogue T."/>
            <person name="Wolcott M."/>
            <person name="Wasieloski L."/>
            <person name="Aguilar W."/>
            <person name="Moore D."/>
            <person name="Tallon L."/>
            <person name="Sadzewicz L."/>
            <person name="Ott S."/>
            <person name="Zhao X."/>
            <person name="Nagaraj S."/>
            <person name="Vavikolanu K."/>
            <person name="Aluvathingal J."/>
            <person name="Nadendla S."/>
            <person name="Sichtig H."/>
        </authorList>
    </citation>
    <scope>NUCLEOTIDE SEQUENCE [LARGE SCALE GENOMIC DNA]</scope>
    <source>
        <strain evidence="7">FDAARGOS_387</strain>
    </source>
</reference>
<evidence type="ECO:0000259" key="4">
    <source>
        <dbReference type="PROSITE" id="PS01124"/>
    </source>
</evidence>
<evidence type="ECO:0000256" key="2">
    <source>
        <dbReference type="ARBA" id="ARBA00023125"/>
    </source>
</evidence>
<dbReference type="OrthoDB" id="9803764at2"/>
<dbReference type="Gene3D" id="1.10.10.60">
    <property type="entry name" value="Homeodomain-like"/>
    <property type="match status" value="1"/>
</dbReference>
<feature type="domain" description="HTH araC/xylS-type" evidence="4">
    <location>
        <begin position="221"/>
        <end position="319"/>
    </location>
</feature>
<dbReference type="GO" id="GO:0043565">
    <property type="term" value="F:sequence-specific DNA binding"/>
    <property type="evidence" value="ECO:0007669"/>
    <property type="project" value="InterPro"/>
</dbReference>
<name>A0A2C6BVQ1_9GAMM</name>
<dbReference type="AlphaFoldDB" id="A0A2C6BVQ1"/>
<dbReference type="STRING" id="1111728.GCA_000427805_02743"/>
<sequence>MAVCEKIVTIAVAAYDGINPFHLSIPSMVFESSRDKDDGAPRLKVMICGTRKGEIKTSMGFSITPQHTIADFSQAQIVIVPSWQNVEAAVPPPLIEALKIAHQRGAKVVGLCLGTFVLAEAGLLDGKLATTHWKWADTFIQRYPAVRLDAAQLYIDQGDVVTSAGVAAAIDCCLHLLRQICGAEVANQVARKMVVAPHRQGGQAQFIDKPLPVSRQDDRLSQLLQWITLHPELPHTIDSLAEKAMMSRRTFTRHIRQITGTTVMQWLLDQRLAKARRMLESGSQPVETIAVESGFGSATSLRQHFAKTLNISPSLYRRQFRIKSLSQ</sequence>
<evidence type="ECO:0000256" key="3">
    <source>
        <dbReference type="ARBA" id="ARBA00023163"/>
    </source>
</evidence>
<dbReference type="Pfam" id="PF12833">
    <property type="entry name" value="HTH_18"/>
    <property type="match status" value="1"/>
</dbReference>